<evidence type="ECO:0000313" key="4">
    <source>
        <dbReference type="Proteomes" id="UP001596052"/>
    </source>
</evidence>
<accession>A0ABW0KM16</accession>
<protein>
    <submittedName>
        <fullName evidence="3">SGNH/GDSL hydrolase family protein</fullName>
    </submittedName>
</protein>
<dbReference type="Gene3D" id="3.40.50.1110">
    <property type="entry name" value="SGNH hydrolase"/>
    <property type="match status" value="1"/>
</dbReference>
<comment type="caution">
    <text evidence="3">The sequence shown here is derived from an EMBL/GenBank/DDBJ whole genome shotgun (WGS) entry which is preliminary data.</text>
</comment>
<keyword evidence="4" id="KW-1185">Reference proteome</keyword>
<dbReference type="Pfam" id="PF13472">
    <property type="entry name" value="Lipase_GDSL_2"/>
    <property type="match status" value="1"/>
</dbReference>
<dbReference type="EMBL" id="JBHSMQ010000001">
    <property type="protein sequence ID" value="MFC5453682.1"/>
    <property type="molecule type" value="Genomic_DNA"/>
</dbReference>
<name>A0ABW0KM16_9BACT</name>
<feature type="domain" description="SGNH hydrolase-type esterase" evidence="2">
    <location>
        <begin position="27"/>
        <end position="201"/>
    </location>
</feature>
<dbReference type="GO" id="GO:0016787">
    <property type="term" value="F:hydrolase activity"/>
    <property type="evidence" value="ECO:0007669"/>
    <property type="project" value="UniProtKB-KW"/>
</dbReference>
<dbReference type="InterPro" id="IPR008265">
    <property type="entry name" value="Lipase_GDSL_AS"/>
</dbReference>
<evidence type="ECO:0000256" key="1">
    <source>
        <dbReference type="SAM" id="SignalP"/>
    </source>
</evidence>
<dbReference type="SUPFAM" id="SSF52266">
    <property type="entry name" value="SGNH hydrolase"/>
    <property type="match status" value="1"/>
</dbReference>
<reference evidence="4" key="1">
    <citation type="journal article" date="2019" name="Int. J. Syst. Evol. Microbiol.">
        <title>The Global Catalogue of Microorganisms (GCM) 10K type strain sequencing project: providing services to taxonomists for standard genome sequencing and annotation.</title>
        <authorList>
            <consortium name="The Broad Institute Genomics Platform"/>
            <consortium name="The Broad Institute Genome Sequencing Center for Infectious Disease"/>
            <person name="Wu L."/>
            <person name="Ma J."/>
        </authorList>
    </citation>
    <scope>NUCLEOTIDE SEQUENCE [LARGE SCALE GENOMIC DNA]</scope>
    <source>
        <strain evidence="4">CGMCC 4.1469</strain>
    </source>
</reference>
<feature type="chain" id="PRO_5047264752" evidence="1">
    <location>
        <begin position="18"/>
        <end position="216"/>
    </location>
</feature>
<evidence type="ECO:0000313" key="3">
    <source>
        <dbReference type="EMBL" id="MFC5453682.1"/>
    </source>
</evidence>
<feature type="signal peptide" evidence="1">
    <location>
        <begin position="1"/>
        <end position="17"/>
    </location>
</feature>
<dbReference type="CDD" id="cd00229">
    <property type="entry name" value="SGNH_hydrolase"/>
    <property type="match status" value="1"/>
</dbReference>
<evidence type="ECO:0000259" key="2">
    <source>
        <dbReference type="Pfam" id="PF13472"/>
    </source>
</evidence>
<dbReference type="Proteomes" id="UP001596052">
    <property type="component" value="Unassembled WGS sequence"/>
</dbReference>
<keyword evidence="1" id="KW-0732">Signal</keyword>
<sequence length="216" mass="22950">MVRVFILWLAVSLGAFAQSSAVRRVILFGDSITAGGALPKEERGMLWVTQVQEQSERALILVNEGKGGRPTNSLPEFDEMLARHAKADALVIALGMNDSRDITPQCVPKAVANVRAMIGKARAVYGARLPVLLVGPSNINKAALGPTKPIANEREAKLRELGAAFEMLAVETKSEFVSLFGAVPDAALLKDGVHPDGAGNDAIAKVMGKKLKALGW</sequence>
<dbReference type="InterPro" id="IPR051532">
    <property type="entry name" value="Ester_Hydrolysis_Enzymes"/>
</dbReference>
<gene>
    <name evidence="3" type="ORF">ACFQDI_02340</name>
</gene>
<proteinExistence type="predicted"/>
<keyword evidence="3" id="KW-0378">Hydrolase</keyword>
<dbReference type="InterPro" id="IPR013830">
    <property type="entry name" value="SGNH_hydro"/>
</dbReference>
<dbReference type="PANTHER" id="PTHR30383">
    <property type="entry name" value="THIOESTERASE 1/PROTEASE 1/LYSOPHOSPHOLIPASE L1"/>
    <property type="match status" value="1"/>
</dbReference>
<dbReference type="RefSeq" id="WP_377162993.1">
    <property type="nucleotide sequence ID" value="NZ_JBHSMQ010000001.1"/>
</dbReference>
<organism evidence="3 4">
    <name type="scientific">Prosthecobacter fluviatilis</name>
    <dbReference type="NCBI Taxonomy" id="445931"/>
    <lineage>
        <taxon>Bacteria</taxon>
        <taxon>Pseudomonadati</taxon>
        <taxon>Verrucomicrobiota</taxon>
        <taxon>Verrucomicrobiia</taxon>
        <taxon>Verrucomicrobiales</taxon>
        <taxon>Verrucomicrobiaceae</taxon>
        <taxon>Prosthecobacter</taxon>
    </lineage>
</organism>
<dbReference type="InterPro" id="IPR036514">
    <property type="entry name" value="SGNH_hydro_sf"/>
</dbReference>
<dbReference type="PROSITE" id="PS01098">
    <property type="entry name" value="LIPASE_GDSL_SER"/>
    <property type="match status" value="1"/>
</dbReference>